<evidence type="ECO:0000313" key="2">
    <source>
        <dbReference type="Proteomes" id="UP000002743"/>
    </source>
</evidence>
<dbReference type="GO" id="GO:0032259">
    <property type="term" value="P:methylation"/>
    <property type="evidence" value="ECO:0007669"/>
    <property type="project" value="UniProtKB-KW"/>
</dbReference>
<dbReference type="EMBL" id="CP001674">
    <property type="protein sequence ID" value="ACT49379.1"/>
    <property type="molecule type" value="Genomic_DNA"/>
</dbReference>
<dbReference type="AlphaFoldDB" id="C6X8A9"/>
<reference evidence="1 2" key="2">
    <citation type="journal article" date="2011" name="J. Bacteriol.">
        <title>Genomes of three methylotrophs from a single niche uncover genetic and metabolic divergence of Methylophilaceae.</title>
        <authorList>
            <person name="Lapidus A."/>
            <person name="Clum A."/>
            <person name="Labutti K."/>
            <person name="Kaluzhnaya M.G."/>
            <person name="Lim S."/>
            <person name="Beck D.A."/>
            <person name="Glavina Del Rio T."/>
            <person name="Nolan M."/>
            <person name="Mavromatis K."/>
            <person name="Huntemann M."/>
            <person name="Lucas S."/>
            <person name="Lidstrom M.E."/>
            <person name="Ivanova N."/>
            <person name="Chistoserdova L."/>
        </authorList>
    </citation>
    <scope>NUCLEOTIDE SEQUENCE [LARGE SCALE GENOMIC DNA]</scope>
    <source>
        <strain evidence="1 2">SIP3-4</strain>
    </source>
</reference>
<dbReference type="Proteomes" id="UP000002743">
    <property type="component" value="Chromosome"/>
</dbReference>
<evidence type="ECO:0000313" key="1">
    <source>
        <dbReference type="EMBL" id="ACT49379.1"/>
    </source>
</evidence>
<dbReference type="Pfam" id="PF13489">
    <property type="entry name" value="Methyltransf_23"/>
    <property type="match status" value="1"/>
</dbReference>
<gene>
    <name evidence="1" type="ordered locus">Msip34_0130</name>
</gene>
<dbReference type="InterPro" id="IPR029063">
    <property type="entry name" value="SAM-dependent_MTases_sf"/>
</dbReference>
<dbReference type="KEGG" id="mei:Msip34_0130"/>
<sequence>MSDLIIALEKLGVLHRDRLEVYYPRVRDREDVAVLRDTMTEVIVLSRCDHVSETYYAEREEKNSYSVHGTDIVTPRLEDNVRRAAEFGGYIRNKRWLDFGCGLGGMLDEMASEAAWAAGLEPSRERAAIVSAKGHNVVNSLDAIEDNSLDIVTLFHVFEHLTEPLEVLRSLRRVLRPEGMLLIEVPHARDALFTLYDCEAFKRFTFWSEHLVLHTRESLKTLLQAAGYQNAEVAGYQRYPLANHLYWLSKQKPGGHEKWAFLNSKNIADQYQALMTKLDKTDSLVAYTKIH</sequence>
<dbReference type="CDD" id="cd02440">
    <property type="entry name" value="AdoMet_MTases"/>
    <property type="match status" value="1"/>
</dbReference>
<dbReference type="PANTHER" id="PTHR43861">
    <property type="entry name" value="TRANS-ACONITATE 2-METHYLTRANSFERASE-RELATED"/>
    <property type="match status" value="1"/>
</dbReference>
<dbReference type="Gene3D" id="3.40.50.150">
    <property type="entry name" value="Vaccinia Virus protein VP39"/>
    <property type="match status" value="1"/>
</dbReference>
<proteinExistence type="predicted"/>
<keyword evidence="1" id="KW-0489">Methyltransferase</keyword>
<dbReference type="SUPFAM" id="SSF53335">
    <property type="entry name" value="S-adenosyl-L-methionine-dependent methyltransferases"/>
    <property type="match status" value="1"/>
</dbReference>
<dbReference type="STRING" id="582744.Msip34_0130"/>
<keyword evidence="1" id="KW-0808">Transferase</keyword>
<dbReference type="RefSeq" id="WP_015829155.1">
    <property type="nucleotide sequence ID" value="NC_012969.1"/>
</dbReference>
<dbReference type="GO" id="GO:0008168">
    <property type="term" value="F:methyltransferase activity"/>
    <property type="evidence" value="ECO:0007669"/>
    <property type="project" value="UniProtKB-KW"/>
</dbReference>
<dbReference type="HOGENOM" id="CLU_085622_0_0_4"/>
<name>C6X8A9_METGS</name>
<organism evidence="1 2">
    <name type="scientific">Methylovorus glucosotrophus (strain SIP3-4)</name>
    <dbReference type="NCBI Taxonomy" id="582744"/>
    <lineage>
        <taxon>Bacteria</taxon>
        <taxon>Pseudomonadati</taxon>
        <taxon>Pseudomonadota</taxon>
        <taxon>Betaproteobacteria</taxon>
        <taxon>Nitrosomonadales</taxon>
        <taxon>Methylophilaceae</taxon>
        <taxon>Methylovorus</taxon>
    </lineage>
</organism>
<dbReference type="OrthoDB" id="8564939at2"/>
<keyword evidence="2" id="KW-1185">Reference proteome</keyword>
<dbReference type="eggNOG" id="COG2227">
    <property type="taxonomic scope" value="Bacteria"/>
</dbReference>
<protein>
    <submittedName>
        <fullName evidence="1">Methyltransferase type 11</fullName>
    </submittedName>
</protein>
<reference evidence="2" key="1">
    <citation type="submission" date="2009-07" db="EMBL/GenBank/DDBJ databases">
        <title>Complete sequence of chromosome of Methylovorus sp. SIP3-4.</title>
        <authorList>
            <person name="Lucas S."/>
            <person name="Copeland A."/>
            <person name="Lapidus A."/>
            <person name="Glavina del Rio T."/>
            <person name="Tice H."/>
            <person name="Bruce D."/>
            <person name="Goodwin L."/>
            <person name="Pitluck S."/>
            <person name="Clum A."/>
            <person name="Larimer F."/>
            <person name="Land M."/>
            <person name="Hauser L."/>
            <person name="Kyrpides N."/>
            <person name="Mikhailova N."/>
            <person name="Kayluzhnaya M."/>
            <person name="Chistoserdova L."/>
        </authorList>
    </citation>
    <scope>NUCLEOTIDE SEQUENCE [LARGE SCALE GENOMIC DNA]</scope>
    <source>
        <strain evidence="2">SIP3-4</strain>
    </source>
</reference>
<accession>C6X8A9</accession>